<sequence>MMTSLHEIVTSQQQMAPEVFMRFSPADTDAGLMKLVKKFKNPGILASHIERQTLSKTITEFMGWFMTDDLVVQYSWTGRSSGGGKSNKIFKDHPLVNILLDVLSQTVLYKYSARPIVAIVIKSFF</sequence>
<reference evidence="1" key="4">
    <citation type="submission" date="2025-09" db="UniProtKB">
        <authorList>
            <consortium name="Ensembl"/>
        </authorList>
    </citation>
    <scope>IDENTIFICATION</scope>
</reference>
<keyword evidence="2" id="KW-1185">Reference proteome</keyword>
<evidence type="ECO:0000313" key="1">
    <source>
        <dbReference type="Ensembl" id="ENSCINP00000021583.2"/>
    </source>
</evidence>
<dbReference type="Proteomes" id="UP000008144">
    <property type="component" value="Chromosome 12"/>
</dbReference>
<protein>
    <submittedName>
        <fullName evidence="1">Uncharacterized protein</fullName>
    </submittedName>
</protein>
<organism evidence="1 2">
    <name type="scientific">Ciona intestinalis</name>
    <name type="common">Transparent sea squirt</name>
    <name type="synonym">Ascidia intestinalis</name>
    <dbReference type="NCBI Taxonomy" id="7719"/>
    <lineage>
        <taxon>Eukaryota</taxon>
        <taxon>Metazoa</taxon>
        <taxon>Chordata</taxon>
        <taxon>Tunicata</taxon>
        <taxon>Ascidiacea</taxon>
        <taxon>Phlebobranchia</taxon>
        <taxon>Cionidae</taxon>
        <taxon>Ciona</taxon>
    </lineage>
</organism>
<dbReference type="AlphaFoldDB" id="F7AY81"/>
<reference evidence="1" key="3">
    <citation type="submission" date="2025-08" db="UniProtKB">
        <authorList>
            <consortium name="Ensembl"/>
        </authorList>
    </citation>
    <scope>IDENTIFICATION</scope>
</reference>
<reference evidence="2" key="1">
    <citation type="journal article" date="2002" name="Science">
        <title>The draft genome of Ciona intestinalis: insights into chordate and vertebrate origins.</title>
        <authorList>
            <person name="Dehal P."/>
            <person name="Satou Y."/>
            <person name="Campbell R.K."/>
            <person name="Chapman J."/>
            <person name="Degnan B."/>
            <person name="De Tomaso A."/>
            <person name="Davidson B."/>
            <person name="Di Gregorio A."/>
            <person name="Gelpke M."/>
            <person name="Goodstein D.M."/>
            <person name="Harafuji N."/>
            <person name="Hastings K.E."/>
            <person name="Ho I."/>
            <person name="Hotta K."/>
            <person name="Huang W."/>
            <person name="Kawashima T."/>
            <person name="Lemaire P."/>
            <person name="Martinez D."/>
            <person name="Meinertzhagen I.A."/>
            <person name="Necula S."/>
            <person name="Nonaka M."/>
            <person name="Putnam N."/>
            <person name="Rash S."/>
            <person name="Saiga H."/>
            <person name="Satake M."/>
            <person name="Terry A."/>
            <person name="Yamada L."/>
            <person name="Wang H.G."/>
            <person name="Awazu S."/>
            <person name="Azumi K."/>
            <person name="Boore J."/>
            <person name="Branno M."/>
            <person name="Chin-Bow S."/>
            <person name="DeSantis R."/>
            <person name="Doyle S."/>
            <person name="Francino P."/>
            <person name="Keys D.N."/>
            <person name="Haga S."/>
            <person name="Hayashi H."/>
            <person name="Hino K."/>
            <person name="Imai K.S."/>
            <person name="Inaba K."/>
            <person name="Kano S."/>
            <person name="Kobayashi K."/>
            <person name="Kobayashi M."/>
            <person name="Lee B.I."/>
            <person name="Makabe K.W."/>
            <person name="Manohar C."/>
            <person name="Matassi G."/>
            <person name="Medina M."/>
            <person name="Mochizuki Y."/>
            <person name="Mount S."/>
            <person name="Morishita T."/>
            <person name="Miura S."/>
            <person name="Nakayama A."/>
            <person name="Nishizaka S."/>
            <person name="Nomoto H."/>
            <person name="Ohta F."/>
            <person name="Oishi K."/>
            <person name="Rigoutsos I."/>
            <person name="Sano M."/>
            <person name="Sasaki A."/>
            <person name="Sasakura Y."/>
            <person name="Shoguchi E."/>
            <person name="Shin-i T."/>
            <person name="Spagnuolo A."/>
            <person name="Stainier D."/>
            <person name="Suzuki M.M."/>
            <person name="Tassy O."/>
            <person name="Takatori N."/>
            <person name="Tokuoka M."/>
            <person name="Yagi K."/>
            <person name="Yoshizaki F."/>
            <person name="Wada S."/>
            <person name="Zhang C."/>
            <person name="Hyatt P.D."/>
            <person name="Larimer F."/>
            <person name="Detter C."/>
            <person name="Doggett N."/>
            <person name="Glavina T."/>
            <person name="Hawkins T."/>
            <person name="Richardson P."/>
            <person name="Lucas S."/>
            <person name="Kohara Y."/>
            <person name="Levine M."/>
            <person name="Satoh N."/>
            <person name="Rokhsar D.S."/>
        </authorList>
    </citation>
    <scope>NUCLEOTIDE SEQUENCE [LARGE SCALE GENOMIC DNA]</scope>
</reference>
<dbReference type="HOGENOM" id="CLU_1991834_0_0_1"/>
<name>F7AY81_CIOIN</name>
<dbReference type="Ensembl" id="ENSCINT00000021829.2">
    <property type="protein sequence ID" value="ENSCINP00000021583.2"/>
    <property type="gene ID" value="ENSCING00000011243.2"/>
</dbReference>
<dbReference type="GeneTree" id="ENSGT00660000097247"/>
<dbReference type="EMBL" id="EAAA01000916">
    <property type="status" value="NOT_ANNOTATED_CDS"/>
    <property type="molecule type" value="Genomic_DNA"/>
</dbReference>
<proteinExistence type="predicted"/>
<reference evidence="1" key="2">
    <citation type="journal article" date="2008" name="Genome Biol.">
        <title>Improved genome assembly and evidence-based global gene model set for the chordate Ciona intestinalis: new insight into intron and operon populations.</title>
        <authorList>
            <person name="Satou Y."/>
            <person name="Mineta K."/>
            <person name="Ogasawara M."/>
            <person name="Sasakura Y."/>
            <person name="Shoguchi E."/>
            <person name="Ueno K."/>
            <person name="Yamada L."/>
            <person name="Matsumoto J."/>
            <person name="Wasserscheid J."/>
            <person name="Dewar K."/>
            <person name="Wiley G.B."/>
            <person name="Macmil S.L."/>
            <person name="Roe B.A."/>
            <person name="Zeller R.W."/>
            <person name="Hastings K.E."/>
            <person name="Lemaire P."/>
            <person name="Lindquist E."/>
            <person name="Endo T."/>
            <person name="Hotta K."/>
            <person name="Inaba K."/>
        </authorList>
    </citation>
    <scope>NUCLEOTIDE SEQUENCE [LARGE SCALE GENOMIC DNA]</scope>
    <source>
        <strain evidence="1">wild type</strain>
    </source>
</reference>
<dbReference type="InParanoid" id="F7AY81"/>
<evidence type="ECO:0000313" key="2">
    <source>
        <dbReference type="Proteomes" id="UP000008144"/>
    </source>
</evidence>
<accession>F7AY81</accession>